<keyword evidence="5" id="KW-1185">Reference proteome</keyword>
<dbReference type="OrthoDB" id="5952682at2"/>
<keyword evidence="1" id="KW-0175">Coiled coil</keyword>
<keyword evidence="3" id="KW-0732">Signal</keyword>
<evidence type="ECO:0000256" key="2">
    <source>
        <dbReference type="SAM" id="MobiDB-lite"/>
    </source>
</evidence>
<feature type="compositionally biased region" description="Basic residues" evidence="2">
    <location>
        <begin position="226"/>
        <end position="236"/>
    </location>
</feature>
<dbReference type="SUPFAM" id="SSF57997">
    <property type="entry name" value="Tropomyosin"/>
    <property type="match status" value="1"/>
</dbReference>
<evidence type="ECO:0000313" key="4">
    <source>
        <dbReference type="EMBL" id="KAB0644795.1"/>
    </source>
</evidence>
<proteinExistence type="predicted"/>
<dbReference type="Pfam" id="PF11180">
    <property type="entry name" value="DUF2968"/>
    <property type="match status" value="1"/>
</dbReference>
<protein>
    <submittedName>
        <fullName evidence="4">DUF2968 domain-containing protein</fullName>
    </submittedName>
</protein>
<reference evidence="4 5" key="1">
    <citation type="submission" date="2019-09" db="EMBL/GenBank/DDBJ databases">
        <title>Draft genome sequences of 48 bacterial type strains from the CCUG.</title>
        <authorList>
            <person name="Tunovic T."/>
            <person name="Pineiro-Iglesias B."/>
            <person name="Unosson C."/>
            <person name="Inganas E."/>
            <person name="Ohlen M."/>
            <person name="Cardew S."/>
            <person name="Jensie-Markopoulos S."/>
            <person name="Salva-Serra F."/>
            <person name="Jaen-Luchoro D."/>
            <person name="Karlsson R."/>
            <person name="Svensson-Stadler L."/>
            <person name="Chun J."/>
            <person name="Moore E."/>
        </authorList>
    </citation>
    <scope>NUCLEOTIDE SEQUENCE [LARGE SCALE GENOMIC DNA]</scope>
    <source>
        <strain evidence="4 5">CCUG 54555</strain>
    </source>
</reference>
<feature type="coiled-coil region" evidence="1">
    <location>
        <begin position="136"/>
        <end position="212"/>
    </location>
</feature>
<dbReference type="GeneID" id="99787913"/>
<sequence length="248" mass="27053">MNRTNRYRAYVALVIATSFMPLANVSAQTADTTQEAAAQRTAISSAAPASDAPIGDAQEVQQLLGGNALETLRSTSNGSSSSRLVVDTRAGNYYAVLLQQGNVWRVVKTSDEGRAVAAYRTFAKLTERLSSAEVRSARLEVDKSKTEQRLAVMEQRANQLEADLNTAHEQAAIVDSREREARTHVAELKAQRDATATKLVQTQNQVAALQRQVYAGVPDEHAAHRARHKGGHRLQCRHSENHDGNHCG</sequence>
<dbReference type="InterPro" id="IPR021350">
    <property type="entry name" value="DUF2968"/>
</dbReference>
<feature type="signal peptide" evidence="3">
    <location>
        <begin position="1"/>
        <end position="23"/>
    </location>
</feature>
<feature type="chain" id="PRO_5026120405" evidence="3">
    <location>
        <begin position="24"/>
        <end position="248"/>
    </location>
</feature>
<dbReference type="Proteomes" id="UP000430232">
    <property type="component" value="Unassembled WGS sequence"/>
</dbReference>
<dbReference type="AlphaFoldDB" id="A0A6H9TAH7"/>
<feature type="compositionally biased region" description="Basic and acidic residues" evidence="2">
    <location>
        <begin position="237"/>
        <end position="248"/>
    </location>
</feature>
<accession>A0A6H9TAH7</accession>
<evidence type="ECO:0000313" key="5">
    <source>
        <dbReference type="Proteomes" id="UP000430232"/>
    </source>
</evidence>
<evidence type="ECO:0000256" key="1">
    <source>
        <dbReference type="SAM" id="Coils"/>
    </source>
</evidence>
<feature type="region of interest" description="Disordered" evidence="2">
    <location>
        <begin position="226"/>
        <end position="248"/>
    </location>
</feature>
<gene>
    <name evidence="4" type="ORF">F7R21_00305</name>
</gene>
<comment type="caution">
    <text evidence="4">The sequence shown here is derived from an EMBL/GenBank/DDBJ whole genome shotgun (WGS) entry which is preliminary data.</text>
</comment>
<organism evidence="4 5">
    <name type="scientific">Burkholderia latens</name>
    <dbReference type="NCBI Taxonomy" id="488446"/>
    <lineage>
        <taxon>Bacteria</taxon>
        <taxon>Pseudomonadati</taxon>
        <taxon>Pseudomonadota</taxon>
        <taxon>Betaproteobacteria</taxon>
        <taxon>Burkholderiales</taxon>
        <taxon>Burkholderiaceae</taxon>
        <taxon>Burkholderia</taxon>
        <taxon>Burkholderia cepacia complex</taxon>
    </lineage>
</organism>
<name>A0A6H9TAH7_9BURK</name>
<dbReference type="EMBL" id="VZOJ01000001">
    <property type="protein sequence ID" value="KAB0644795.1"/>
    <property type="molecule type" value="Genomic_DNA"/>
</dbReference>
<dbReference type="RefSeq" id="WP_151062324.1">
    <property type="nucleotide sequence ID" value="NZ_CABVPL010000003.1"/>
</dbReference>
<evidence type="ECO:0000256" key="3">
    <source>
        <dbReference type="SAM" id="SignalP"/>
    </source>
</evidence>